<gene>
    <name evidence="12" type="ORF">B0H17DRAFT_916645</name>
</gene>
<feature type="region of interest" description="Disordered" evidence="8">
    <location>
        <begin position="588"/>
        <end position="771"/>
    </location>
</feature>
<evidence type="ECO:0000256" key="1">
    <source>
        <dbReference type="ARBA" id="ARBA00022679"/>
    </source>
</evidence>
<evidence type="ECO:0000256" key="6">
    <source>
        <dbReference type="ARBA" id="ARBA00022840"/>
    </source>
</evidence>
<dbReference type="EMBL" id="JARKIE010000003">
    <property type="protein sequence ID" value="KAJ7708676.1"/>
    <property type="molecule type" value="Genomic_DNA"/>
</dbReference>
<feature type="compositionally biased region" description="Low complexity" evidence="8">
    <location>
        <begin position="301"/>
        <end position="312"/>
    </location>
</feature>
<feature type="compositionally biased region" description="Polar residues" evidence="8">
    <location>
        <begin position="16"/>
        <end position="29"/>
    </location>
</feature>
<dbReference type="Pfam" id="PF00130">
    <property type="entry name" value="C1_1"/>
    <property type="match status" value="1"/>
</dbReference>
<dbReference type="Pfam" id="PF00069">
    <property type="entry name" value="Pkinase"/>
    <property type="match status" value="1"/>
</dbReference>
<feature type="compositionally biased region" description="Low complexity" evidence="8">
    <location>
        <begin position="908"/>
        <end position="917"/>
    </location>
</feature>
<dbReference type="PROSITE" id="PS00108">
    <property type="entry name" value="PROTEIN_KINASE_ST"/>
    <property type="match status" value="1"/>
</dbReference>
<protein>
    <recommendedName>
        <fullName evidence="14">Pkinase-domain-containing protein</fullName>
    </recommendedName>
</protein>
<feature type="binding site" evidence="7">
    <location>
        <position position="1151"/>
    </location>
    <ligand>
        <name>ATP</name>
        <dbReference type="ChEBI" id="CHEBI:30616"/>
    </ligand>
</feature>
<feature type="domain" description="Protein kinase" evidence="9">
    <location>
        <begin position="1122"/>
        <end position="1375"/>
    </location>
</feature>
<feature type="compositionally biased region" description="Basic and acidic residues" evidence="8">
    <location>
        <begin position="93"/>
        <end position="110"/>
    </location>
</feature>
<dbReference type="InterPro" id="IPR002219">
    <property type="entry name" value="PKC_DAG/PE"/>
</dbReference>
<dbReference type="PROSITE" id="PS00479">
    <property type="entry name" value="ZF_DAG_PE_1"/>
    <property type="match status" value="1"/>
</dbReference>
<dbReference type="InterPro" id="IPR008271">
    <property type="entry name" value="Ser/Thr_kinase_AS"/>
</dbReference>
<dbReference type="Gene3D" id="3.30.60.20">
    <property type="match status" value="1"/>
</dbReference>
<evidence type="ECO:0000259" key="9">
    <source>
        <dbReference type="PROSITE" id="PS50011"/>
    </source>
</evidence>
<evidence type="ECO:0000256" key="3">
    <source>
        <dbReference type="ARBA" id="ARBA00022741"/>
    </source>
</evidence>
<keyword evidence="2" id="KW-0479">Metal-binding</keyword>
<dbReference type="SUPFAM" id="SSF57889">
    <property type="entry name" value="Cysteine-rich domain"/>
    <property type="match status" value="1"/>
</dbReference>
<evidence type="ECO:0000259" key="10">
    <source>
        <dbReference type="PROSITE" id="PS50021"/>
    </source>
</evidence>
<dbReference type="PROSITE" id="PS50021">
    <property type="entry name" value="CH"/>
    <property type="match status" value="1"/>
</dbReference>
<feature type="compositionally biased region" description="Low complexity" evidence="8">
    <location>
        <begin position="653"/>
        <end position="666"/>
    </location>
</feature>
<feature type="compositionally biased region" description="Pro residues" evidence="8">
    <location>
        <begin position="255"/>
        <end position="264"/>
    </location>
</feature>
<evidence type="ECO:0000256" key="8">
    <source>
        <dbReference type="SAM" id="MobiDB-lite"/>
    </source>
</evidence>
<feature type="compositionally biased region" description="Polar residues" evidence="8">
    <location>
        <begin position="146"/>
        <end position="169"/>
    </location>
</feature>
<dbReference type="PROSITE" id="PS50011">
    <property type="entry name" value="PROTEIN_KINASE_DOM"/>
    <property type="match status" value="1"/>
</dbReference>
<feature type="region of interest" description="Disordered" evidence="8">
    <location>
        <begin position="1416"/>
        <end position="1448"/>
    </location>
</feature>
<dbReference type="Gene3D" id="1.10.418.10">
    <property type="entry name" value="Calponin-like domain"/>
    <property type="match status" value="1"/>
</dbReference>
<dbReference type="PANTHER" id="PTHR48016:SF4">
    <property type="entry name" value="PROTEIN KINASE DOMAIN-CONTAINING PROTEIN"/>
    <property type="match status" value="1"/>
</dbReference>
<dbReference type="GO" id="GO:0005524">
    <property type="term" value="F:ATP binding"/>
    <property type="evidence" value="ECO:0007669"/>
    <property type="project" value="UniProtKB-UniRule"/>
</dbReference>
<feature type="compositionally biased region" description="Polar residues" evidence="8">
    <location>
        <begin position="741"/>
        <end position="761"/>
    </location>
</feature>
<dbReference type="InterPro" id="IPR011009">
    <property type="entry name" value="Kinase-like_dom_sf"/>
</dbReference>
<dbReference type="InterPro" id="IPR046349">
    <property type="entry name" value="C1-like_sf"/>
</dbReference>
<feature type="compositionally biased region" description="Basic and acidic residues" evidence="8">
    <location>
        <begin position="1650"/>
        <end position="1661"/>
    </location>
</feature>
<feature type="compositionally biased region" description="Low complexity" evidence="8">
    <location>
        <begin position="170"/>
        <end position="192"/>
    </location>
</feature>
<feature type="compositionally biased region" description="Low complexity" evidence="8">
    <location>
        <begin position="590"/>
        <end position="616"/>
    </location>
</feature>
<feature type="compositionally biased region" description="Polar residues" evidence="8">
    <location>
        <begin position="225"/>
        <end position="234"/>
    </location>
</feature>
<dbReference type="SMART" id="SM00220">
    <property type="entry name" value="S_TKc"/>
    <property type="match status" value="1"/>
</dbReference>
<name>A0AAD7GZJ3_MYCRO</name>
<feature type="region of interest" description="Disordered" evidence="8">
    <location>
        <begin position="1"/>
        <end position="413"/>
    </location>
</feature>
<accession>A0AAD7GZJ3</accession>
<dbReference type="Pfam" id="PF00307">
    <property type="entry name" value="CH"/>
    <property type="match status" value="1"/>
</dbReference>
<feature type="domain" description="Calponin-homology (CH)" evidence="10">
    <location>
        <begin position="471"/>
        <end position="580"/>
    </location>
</feature>
<dbReference type="Gene3D" id="1.10.510.10">
    <property type="entry name" value="Transferase(Phosphotransferase) domain 1"/>
    <property type="match status" value="1"/>
</dbReference>
<dbReference type="PRINTS" id="PR00888">
    <property type="entry name" value="SM22CALPONIN"/>
</dbReference>
<dbReference type="InterPro" id="IPR017441">
    <property type="entry name" value="Protein_kinase_ATP_BS"/>
</dbReference>
<dbReference type="PROSITE" id="PS00107">
    <property type="entry name" value="PROTEIN_KINASE_ATP"/>
    <property type="match status" value="1"/>
</dbReference>
<dbReference type="PANTHER" id="PTHR48016">
    <property type="entry name" value="MAP KINASE KINASE KINASE SSK2-RELATED-RELATED"/>
    <property type="match status" value="1"/>
</dbReference>
<dbReference type="CDD" id="cd00029">
    <property type="entry name" value="C1"/>
    <property type="match status" value="1"/>
</dbReference>
<dbReference type="InterPro" id="IPR000719">
    <property type="entry name" value="Prot_kinase_dom"/>
</dbReference>
<dbReference type="GO" id="GO:0046872">
    <property type="term" value="F:metal ion binding"/>
    <property type="evidence" value="ECO:0007669"/>
    <property type="project" value="UniProtKB-KW"/>
</dbReference>
<keyword evidence="5" id="KW-0862">Zinc</keyword>
<evidence type="ECO:0000313" key="13">
    <source>
        <dbReference type="Proteomes" id="UP001221757"/>
    </source>
</evidence>
<keyword evidence="1" id="KW-0808">Transferase</keyword>
<dbReference type="SUPFAM" id="SSF56112">
    <property type="entry name" value="Protein kinase-like (PK-like)"/>
    <property type="match status" value="1"/>
</dbReference>
<evidence type="ECO:0000256" key="7">
    <source>
        <dbReference type="PROSITE-ProRule" id="PRU10141"/>
    </source>
</evidence>
<dbReference type="InterPro" id="IPR050538">
    <property type="entry name" value="MAP_kinase_kinase_kinase"/>
</dbReference>
<evidence type="ECO:0000259" key="11">
    <source>
        <dbReference type="PROSITE" id="PS50081"/>
    </source>
</evidence>
<keyword evidence="6 7" id="KW-0067">ATP-binding</keyword>
<proteinExistence type="predicted"/>
<evidence type="ECO:0000256" key="4">
    <source>
        <dbReference type="ARBA" id="ARBA00022777"/>
    </source>
</evidence>
<feature type="compositionally biased region" description="Polar residues" evidence="8">
    <location>
        <begin position="1623"/>
        <end position="1638"/>
    </location>
</feature>
<comment type="caution">
    <text evidence="12">The sequence shown here is derived from an EMBL/GenBank/DDBJ whole genome shotgun (WGS) entry which is preliminary data.</text>
</comment>
<keyword evidence="4" id="KW-0418">Kinase</keyword>
<dbReference type="InterPro" id="IPR003096">
    <property type="entry name" value="SM22_calponin"/>
</dbReference>
<feature type="compositionally biased region" description="Low complexity" evidence="8">
    <location>
        <begin position="762"/>
        <end position="771"/>
    </location>
</feature>
<dbReference type="SUPFAM" id="SSF47576">
    <property type="entry name" value="Calponin-homology domain, CH-domain"/>
    <property type="match status" value="1"/>
</dbReference>
<dbReference type="CDD" id="cd06627">
    <property type="entry name" value="STKc_Cdc7_like"/>
    <property type="match status" value="1"/>
</dbReference>
<feature type="compositionally biased region" description="Polar residues" evidence="8">
    <location>
        <begin position="387"/>
        <end position="411"/>
    </location>
</feature>
<keyword evidence="3 7" id="KW-0547">Nucleotide-binding</keyword>
<evidence type="ECO:0000313" key="12">
    <source>
        <dbReference type="EMBL" id="KAJ7708676.1"/>
    </source>
</evidence>
<feature type="compositionally biased region" description="Polar residues" evidence="8">
    <location>
        <begin position="200"/>
        <end position="209"/>
    </location>
</feature>
<feature type="region of interest" description="Disordered" evidence="8">
    <location>
        <begin position="1583"/>
        <end position="1710"/>
    </location>
</feature>
<feature type="domain" description="Phorbol-ester/DAG-type" evidence="11">
    <location>
        <begin position="1450"/>
        <end position="1497"/>
    </location>
</feature>
<dbReference type="PROSITE" id="PS50081">
    <property type="entry name" value="ZF_DAG_PE_2"/>
    <property type="match status" value="1"/>
</dbReference>
<dbReference type="GO" id="GO:0005737">
    <property type="term" value="C:cytoplasm"/>
    <property type="evidence" value="ECO:0007669"/>
    <property type="project" value="TreeGrafter"/>
</dbReference>
<keyword evidence="13" id="KW-1185">Reference proteome</keyword>
<evidence type="ECO:0008006" key="14">
    <source>
        <dbReference type="Google" id="ProtNLM"/>
    </source>
</evidence>
<dbReference type="InterPro" id="IPR001715">
    <property type="entry name" value="CH_dom"/>
</dbReference>
<feature type="region of interest" description="Disordered" evidence="8">
    <location>
        <begin position="850"/>
        <end position="1074"/>
    </location>
</feature>
<feature type="compositionally biased region" description="Basic and acidic residues" evidence="8">
    <location>
        <begin position="354"/>
        <end position="386"/>
    </location>
</feature>
<sequence length="1710" mass="185653">MPSHPHRSPDPHRSPAKSSATPGASSSRLTTAPQPPPATLSVSAAPGAPEPVPKTFHRIRSSLEQSLRTATRSKKTAQPVVGDFVTVSARASKGKEREGSEDVKEKEKSKALWNFRRGGRQSVTPSPSPLPPSPAVDSSDAPQFSGYLTPTLRQGSMSSPALHLSSQALPSPKSQSAIPASSSSTSDALVSPTRERTRRSSLQPLQRNLSDLPPTPARPRHRQTKSNPLNSITMAPTAPMRVASSPQTPRRPTRDPPPSPPDTPTPMSGSRGHMARSSSASATHLPLKNAPISPSVPRGTSPIRPRSPSNRRVVTPLRGLSSASASHLPLSASPIPPSPTGRRPLIDSPTGRRPSIDSPRRVSIDSPRRPSFRDESPSPVRPRDRTPSQQRPSYINNRQFNASTTSLSPPSNLEHRDLIRSATSMLCKEVVKPPPHMSRTEAGLKDWEEVEVRVRALARLERIWGKSGLGASSSNLTLGTAAGVSAGGEDRERRLFTEALRDGFVLCQLMNKLRSSSIVRPDVRDDGFVRTSNITKFLAACSSYGLPNEDLFQRDDLIEATSESLARVARTIIALIKYVDAPIVERSKYVSSGQPSSKKVSSPSSPTSPYSPGNNSRIAASTPNLHANAPPPSPTPLARKRWSPPSDLPTVRSNSPGESSGASSNGQTPTVHEGNNKRDRATGVSVANADRQSPRDKDPPPLSPRSPLRPQSPPGQDEQYGLFSWPLNQAGPPRSPPPDSTHVSPATSARDSFDPSQRQSIASTSSAMTETTTTTMMSSLLDVSRHSYNKFGTIRTITTDATSEAPSITRTEGSFIAEDLARKRGEPKMYSRETKLSESFIDLSRVEEMDEAGTASRGMGRKWEQQQSPPPEVQRADKPAIRLGKGKWPDDFMDALQPPKSPTSDLRSPSPSIISPPRKLAIVGATKRNESVESLPQFPRRPTHRARHSLDAPVLLPKDSIMRRDSSPGSDGMPGGSRGVMVRRSSTKPGVQRSGSLVPRSDSRERSSDSLVPFPRTASGDHSPAGSSPPERATSPLADKARPPRGRFQSDVEGSSRRRPRPSSYDELGAKPSRSRFESMMNLGAASGNTSASDLRARDSLDGSFVRKALIIREEGKPPTHFQLGNCIGRGQFGSVYRALNLNTGQMVAVKRIRLEGLKEDEVTTLMREVDLVKSLSHPSIVKYEGMARDQDTLSIVLEYAENGSLGQTLKAFGKLNERLVASYVVKILEGLHYLHSSDVVHCDLKAANILTTKNGNVKLSDFGVSLNLRAMEREIKDVAGTPNWMAPEVIELKGASTKSDIWSLACTVVELLTGRPPYAEIANSMSVMFRIVEDDMPPLPEDCSPLLEDFLTKCFNKDPTKRPSADLLCEHQWLKKNWGAHKELRPQDSIPFLRRVSADLQKSDAVRFLSQLDLPDSPVERDSPISGSPPGRRVSLSSRPMDQDISPREHSFVKTTFSKPMVCRVCLLNVKKSAVLCEQCSLIAHSKCAVNAPPTCDLRAQLLLYAQYAEKGNPSSAYSNPLDVVNEPHSHPMSPASEVAYVAHTPRTSLDSTAPGVPYGLNPNPATPPTAFKFMAAFKRSRSNLSPEPDHASSSGSIPQVPPKDVVVQKKLRKDHKDRPQSVKSTSTAANTSSLRSGESIMSRANPKSLDETRSTDMQRKRSRLNSKSAASEVTDLDAPDTRNLPGGLPPETRHKKRSESRSSNCVVQ</sequence>
<dbReference type="InterPro" id="IPR036872">
    <property type="entry name" value="CH_dom_sf"/>
</dbReference>
<organism evidence="12 13">
    <name type="scientific">Mycena rosella</name>
    <name type="common">Pink bonnet</name>
    <name type="synonym">Agaricus rosellus</name>
    <dbReference type="NCBI Taxonomy" id="1033263"/>
    <lineage>
        <taxon>Eukaryota</taxon>
        <taxon>Fungi</taxon>
        <taxon>Dikarya</taxon>
        <taxon>Basidiomycota</taxon>
        <taxon>Agaricomycotina</taxon>
        <taxon>Agaricomycetes</taxon>
        <taxon>Agaricomycetidae</taxon>
        <taxon>Agaricales</taxon>
        <taxon>Marasmiineae</taxon>
        <taxon>Mycenaceae</taxon>
        <taxon>Mycena</taxon>
    </lineage>
</organism>
<dbReference type="SMART" id="SM00033">
    <property type="entry name" value="CH"/>
    <property type="match status" value="1"/>
</dbReference>
<evidence type="ECO:0000256" key="5">
    <source>
        <dbReference type="ARBA" id="ARBA00022833"/>
    </source>
</evidence>
<dbReference type="FunFam" id="3.30.200.20:FF:000042">
    <property type="entry name" value="Aurora kinase A"/>
    <property type="match status" value="1"/>
</dbReference>
<evidence type="ECO:0000256" key="2">
    <source>
        <dbReference type="ARBA" id="ARBA00022723"/>
    </source>
</evidence>
<dbReference type="GO" id="GO:0004709">
    <property type="term" value="F:MAP kinase kinase kinase activity"/>
    <property type="evidence" value="ECO:0007669"/>
    <property type="project" value="TreeGrafter"/>
</dbReference>
<dbReference type="CDD" id="cd00014">
    <property type="entry name" value="CH_SF"/>
    <property type="match status" value="1"/>
</dbReference>
<feature type="compositionally biased region" description="Low complexity" evidence="8">
    <location>
        <begin position="320"/>
        <end position="333"/>
    </location>
</feature>
<reference evidence="12" key="1">
    <citation type="submission" date="2023-03" db="EMBL/GenBank/DDBJ databases">
        <title>Massive genome expansion in bonnet fungi (Mycena s.s.) driven by repeated elements and novel gene families across ecological guilds.</title>
        <authorList>
            <consortium name="Lawrence Berkeley National Laboratory"/>
            <person name="Harder C.B."/>
            <person name="Miyauchi S."/>
            <person name="Viragh M."/>
            <person name="Kuo A."/>
            <person name="Thoen E."/>
            <person name="Andreopoulos B."/>
            <person name="Lu D."/>
            <person name="Skrede I."/>
            <person name="Drula E."/>
            <person name="Henrissat B."/>
            <person name="Morin E."/>
            <person name="Kohler A."/>
            <person name="Barry K."/>
            <person name="LaButti K."/>
            <person name="Morin E."/>
            <person name="Salamov A."/>
            <person name="Lipzen A."/>
            <person name="Mereny Z."/>
            <person name="Hegedus B."/>
            <person name="Baldrian P."/>
            <person name="Stursova M."/>
            <person name="Weitz H."/>
            <person name="Taylor A."/>
            <person name="Grigoriev I.V."/>
            <person name="Nagy L.G."/>
            <person name="Martin F."/>
            <person name="Kauserud H."/>
        </authorList>
    </citation>
    <scope>NUCLEOTIDE SEQUENCE</scope>
    <source>
        <strain evidence="12">CBHHK067</strain>
    </source>
</reference>
<dbReference type="Proteomes" id="UP001221757">
    <property type="component" value="Unassembled WGS sequence"/>
</dbReference>
<dbReference type="SMART" id="SM00109">
    <property type="entry name" value="C1"/>
    <property type="match status" value="1"/>
</dbReference>